<protein>
    <submittedName>
        <fullName evidence="2">Uncharacterized protein</fullName>
    </submittedName>
</protein>
<reference evidence="2" key="1">
    <citation type="submission" date="2008-04" db="EMBL/GenBank/DDBJ databases">
        <title>Complete sequence of chromosome of Methylobacterium populi BJ001.</title>
        <authorList>
            <consortium name="US DOE Joint Genome Institute"/>
            <person name="Copeland A."/>
            <person name="Lucas S."/>
            <person name="Lapidus A."/>
            <person name="Glavina del Rio T."/>
            <person name="Dalin E."/>
            <person name="Tice H."/>
            <person name="Bruce D."/>
            <person name="Goodwin L."/>
            <person name="Pitluck S."/>
            <person name="Chertkov O."/>
            <person name="Brettin T."/>
            <person name="Detter J.C."/>
            <person name="Han C."/>
            <person name="Kuske C.R."/>
            <person name="Schmutz J."/>
            <person name="Larimer F."/>
            <person name="Land M."/>
            <person name="Hauser L."/>
            <person name="Kyrpides N."/>
            <person name="Mikhailova N."/>
            <person name="Marx C."/>
            <person name="Richardson P."/>
        </authorList>
    </citation>
    <scope>NUCLEOTIDE SEQUENCE [LARGE SCALE GENOMIC DNA]</scope>
    <source>
        <strain evidence="2">BJ001</strain>
    </source>
</reference>
<evidence type="ECO:0000256" key="1">
    <source>
        <dbReference type="SAM" id="MobiDB-lite"/>
    </source>
</evidence>
<feature type="compositionally biased region" description="Basic and acidic residues" evidence="1">
    <location>
        <begin position="43"/>
        <end position="64"/>
    </location>
</feature>
<evidence type="ECO:0000313" key="3">
    <source>
        <dbReference type="Proteomes" id="UP000007136"/>
    </source>
</evidence>
<dbReference type="HOGENOM" id="CLU_2753273_0_0_5"/>
<dbReference type="STRING" id="441620.Mpop_2695"/>
<accession>B1ZCY1</accession>
<feature type="region of interest" description="Disordered" evidence="1">
    <location>
        <begin position="1"/>
        <end position="70"/>
    </location>
</feature>
<sequence length="70" mass="7782">MPCLPHHAGPAHRRPASLMKGVPMSRTENRAAPASAPRLPFGKRPEGRERRDQRRAARSAKESFLRSGRA</sequence>
<name>B1ZCY1_METPB</name>
<gene>
    <name evidence="2" type="ordered locus">Mpop_2695</name>
</gene>
<dbReference type="AlphaFoldDB" id="B1ZCY1"/>
<evidence type="ECO:0000313" key="2">
    <source>
        <dbReference type="EMBL" id="ACB80850.1"/>
    </source>
</evidence>
<dbReference type="KEGG" id="mpo:Mpop_2695"/>
<dbReference type="Proteomes" id="UP000007136">
    <property type="component" value="Chromosome"/>
</dbReference>
<dbReference type="EMBL" id="CP001029">
    <property type="protein sequence ID" value="ACB80850.1"/>
    <property type="molecule type" value="Genomic_DNA"/>
</dbReference>
<organism evidence="2 3">
    <name type="scientific">Methylorubrum populi (strain ATCC BAA-705 / NCIMB 13946 / BJ001)</name>
    <name type="common">Methylobacterium populi</name>
    <dbReference type="NCBI Taxonomy" id="441620"/>
    <lineage>
        <taxon>Bacteria</taxon>
        <taxon>Pseudomonadati</taxon>
        <taxon>Pseudomonadota</taxon>
        <taxon>Alphaproteobacteria</taxon>
        <taxon>Hyphomicrobiales</taxon>
        <taxon>Methylobacteriaceae</taxon>
        <taxon>Methylorubrum</taxon>
    </lineage>
</organism>
<proteinExistence type="predicted"/>